<gene>
    <name evidence="1" type="ORF">BJI69_02980</name>
</gene>
<dbReference type="PATRIC" id="fig|1440763.5.peg.4109"/>
<dbReference type="EMBL" id="CP017480">
    <property type="protein sequence ID" value="APG02971.1"/>
    <property type="molecule type" value="Genomic_DNA"/>
</dbReference>
<dbReference type="Proteomes" id="UP000182987">
    <property type="component" value="Chromosome"/>
</dbReference>
<organism evidence="1 2">
    <name type="scientific">Luteibacter rhizovicinus DSM 16549</name>
    <dbReference type="NCBI Taxonomy" id="1440763"/>
    <lineage>
        <taxon>Bacteria</taxon>
        <taxon>Pseudomonadati</taxon>
        <taxon>Pseudomonadota</taxon>
        <taxon>Gammaproteobacteria</taxon>
        <taxon>Lysobacterales</taxon>
        <taxon>Rhodanobacteraceae</taxon>
        <taxon>Luteibacter</taxon>
    </lineage>
</organism>
<dbReference type="STRING" id="1440763.BJI69_02980"/>
<dbReference type="KEGG" id="lrz:BJI69_02980"/>
<accession>A0A0G9H2D8</accession>
<dbReference type="AlphaFoldDB" id="A0A0G9H2D8"/>
<protein>
    <submittedName>
        <fullName evidence="1">Uncharacterized protein</fullName>
    </submittedName>
</protein>
<reference evidence="2" key="1">
    <citation type="submission" date="2016-09" db="EMBL/GenBank/DDBJ databases">
        <authorList>
            <person name="Lysoe E."/>
        </authorList>
    </citation>
    <scope>NUCLEOTIDE SEQUENCE [LARGE SCALE GENOMIC DNA]</scope>
    <source>
        <strain evidence="2">LJ96T</strain>
    </source>
</reference>
<dbReference type="RefSeq" id="WP_046969472.1">
    <property type="nucleotide sequence ID" value="NZ_CP017480.1"/>
</dbReference>
<proteinExistence type="predicted"/>
<dbReference type="OrthoDB" id="5951339at2"/>
<name>A0A0G9H2D8_9GAMM</name>
<evidence type="ECO:0000313" key="2">
    <source>
        <dbReference type="Proteomes" id="UP000182987"/>
    </source>
</evidence>
<sequence length="343" mass="37509">MPFVTRKLTLVLAASLTATAWQAPILAQTPAASLFDAHVAAGLPKSFALPRETDDERGPGVDQVVIKERLDTDVVYPDGSHAMTYTGTAGSHEAVFTRLGETLRISVLGQSVEARTTIAQYRSAPAPAPTPVPDDAIVPSSTPSARTPATLAKNSVAELRFWIFLHDDAGESNYAKFHNWYIAWWVRDMERSVKPGIPIKVVIKDRLPGVTDFDYRQGRADESLYAFRNAADRYLYTQGIVSSALTKVMLFVGDRPDNWKGAYGLALARDTVAMASGTGPRHGVAHEFGHTLNALHEHAETRFPCVTNMSAYVPGLFSCQIHSGQNDVQIREYVQQAVARDAN</sequence>
<evidence type="ECO:0000313" key="1">
    <source>
        <dbReference type="EMBL" id="APG02971.1"/>
    </source>
</evidence>
<keyword evidence="2" id="KW-1185">Reference proteome</keyword>